<organism evidence="2">
    <name type="scientific">Rhipicephalus zambeziensis</name>
    <dbReference type="NCBI Taxonomy" id="60191"/>
    <lineage>
        <taxon>Eukaryota</taxon>
        <taxon>Metazoa</taxon>
        <taxon>Ecdysozoa</taxon>
        <taxon>Arthropoda</taxon>
        <taxon>Chelicerata</taxon>
        <taxon>Arachnida</taxon>
        <taxon>Acari</taxon>
        <taxon>Parasitiformes</taxon>
        <taxon>Ixodida</taxon>
        <taxon>Ixodoidea</taxon>
        <taxon>Ixodidae</taxon>
        <taxon>Rhipicephalinae</taxon>
        <taxon>Rhipicephalus</taxon>
        <taxon>Rhipicephalus</taxon>
    </lineage>
</organism>
<accession>A0A224YGT0</accession>
<name>A0A224YGT0_9ACAR</name>
<keyword evidence="1" id="KW-1133">Transmembrane helix</keyword>
<feature type="transmembrane region" description="Helical" evidence="1">
    <location>
        <begin position="20"/>
        <end position="39"/>
    </location>
</feature>
<proteinExistence type="predicted"/>
<dbReference type="AlphaFoldDB" id="A0A224YGT0"/>
<feature type="transmembrane region" description="Helical" evidence="1">
    <location>
        <begin position="97"/>
        <end position="116"/>
    </location>
</feature>
<protein>
    <submittedName>
        <fullName evidence="2">Uncharacterized protein</fullName>
    </submittedName>
</protein>
<evidence type="ECO:0000256" key="1">
    <source>
        <dbReference type="SAM" id="Phobius"/>
    </source>
</evidence>
<reference evidence="2" key="1">
    <citation type="journal article" date="2017" name="Parasit. Vectors">
        <title>Sialotranscriptomics of Rhipicephalus zambeziensis reveals intricate expression profiles of secretory proteins and suggests tight temporal transcriptional regulation during blood-feeding.</title>
        <authorList>
            <person name="de Castro M.H."/>
            <person name="de Klerk D."/>
            <person name="Pienaar R."/>
            <person name="Rees D.J.G."/>
            <person name="Mans B.J."/>
        </authorList>
    </citation>
    <scope>NUCLEOTIDE SEQUENCE</scope>
    <source>
        <tissue evidence="2">Salivary glands</tissue>
    </source>
</reference>
<sequence length="164" mass="18592">MYVRNLGNQDDSDRRIRPAILPVWTHCFLSAVPPFFFLSTRYRTKQKDTMSPCGRQKKQLLVGSITCSFRKAASLVLSERCLVASPCPRLLFDGWVVRIFFFFLAAWPLIGVLARASTFTEYRRRGALTAAPRFDGELKQSTNKSNCENNVLHCCCCVKSSVSI</sequence>
<dbReference type="EMBL" id="GFPF01002267">
    <property type="protein sequence ID" value="MAA13413.1"/>
    <property type="molecule type" value="Transcribed_RNA"/>
</dbReference>
<keyword evidence="1" id="KW-0812">Transmembrane</keyword>
<evidence type="ECO:0000313" key="2">
    <source>
        <dbReference type="EMBL" id="MAA13413.1"/>
    </source>
</evidence>
<keyword evidence="1" id="KW-0472">Membrane</keyword>